<feature type="region of interest" description="Disordered" evidence="1">
    <location>
        <begin position="1"/>
        <end position="42"/>
    </location>
</feature>
<dbReference type="PANTHER" id="PTHR38932">
    <property type="entry name" value="BNAC03G64660D PROTEIN"/>
    <property type="match status" value="1"/>
</dbReference>
<dbReference type="Proteomes" id="UP000886885">
    <property type="component" value="Chromosome 8D"/>
</dbReference>
<protein>
    <submittedName>
        <fullName evidence="2">Uncharacterized protein</fullName>
    </submittedName>
</protein>
<gene>
    <name evidence="2" type="ORF">POTOM_032071</name>
</gene>
<evidence type="ECO:0000313" key="3">
    <source>
        <dbReference type="Proteomes" id="UP000886885"/>
    </source>
</evidence>
<reference evidence="2" key="1">
    <citation type="journal article" date="2020" name="bioRxiv">
        <title>Hybrid origin of Populus tomentosa Carr. identified through genome sequencing and phylogenomic analysis.</title>
        <authorList>
            <person name="An X."/>
            <person name="Gao K."/>
            <person name="Chen Z."/>
            <person name="Li J."/>
            <person name="Yang X."/>
            <person name="Yang X."/>
            <person name="Zhou J."/>
            <person name="Guo T."/>
            <person name="Zhao T."/>
            <person name="Huang S."/>
            <person name="Miao D."/>
            <person name="Khan W.U."/>
            <person name="Rao P."/>
            <person name="Ye M."/>
            <person name="Lei B."/>
            <person name="Liao W."/>
            <person name="Wang J."/>
            <person name="Ji L."/>
            <person name="Li Y."/>
            <person name="Guo B."/>
            <person name="Mustafa N.S."/>
            <person name="Li S."/>
            <person name="Yun Q."/>
            <person name="Keller S.R."/>
            <person name="Mao J."/>
            <person name="Zhang R."/>
            <person name="Strauss S.H."/>
        </authorList>
    </citation>
    <scope>NUCLEOTIDE SEQUENCE</scope>
    <source>
        <strain evidence="2">GM15</strain>
        <tissue evidence="2">Leaf</tissue>
    </source>
</reference>
<organism evidence="2 3">
    <name type="scientific">Populus tomentosa</name>
    <name type="common">Chinese white poplar</name>
    <dbReference type="NCBI Taxonomy" id="118781"/>
    <lineage>
        <taxon>Eukaryota</taxon>
        <taxon>Viridiplantae</taxon>
        <taxon>Streptophyta</taxon>
        <taxon>Embryophyta</taxon>
        <taxon>Tracheophyta</taxon>
        <taxon>Spermatophyta</taxon>
        <taxon>Magnoliopsida</taxon>
        <taxon>eudicotyledons</taxon>
        <taxon>Gunneridae</taxon>
        <taxon>Pentapetalae</taxon>
        <taxon>rosids</taxon>
        <taxon>fabids</taxon>
        <taxon>Malpighiales</taxon>
        <taxon>Salicaceae</taxon>
        <taxon>Saliceae</taxon>
        <taxon>Populus</taxon>
    </lineage>
</organism>
<name>A0A8X7Z9F2_POPTO</name>
<dbReference type="OrthoDB" id="1867172at2759"/>
<sequence>MGQARVENERNEGSSTKGGGGGGVSDSQVKHGRKTEKKERTAQLLRQSTFLFQFLKSKPSHQLNTLTLDHIPHRMYPKVKVRTDGQDDQPAHSWSSLLSLKDIQFLCLQDPCFPVKGHQDDSPPPLARIPKSYVPSVIMPKVSVSEGTETKNIFNEEDKPNIRASSIPRPRAVLSSPDATKISNKRFSNSYPDNDAVIGNNNKTRVARPSALKNNKLIQNRHELCKVVPSRITDASPTNTRKSKSTPGNKSEVKVKKGLPTDKPRCLRI</sequence>
<evidence type="ECO:0000313" key="2">
    <source>
        <dbReference type="EMBL" id="KAG6764595.1"/>
    </source>
</evidence>
<proteinExistence type="predicted"/>
<feature type="compositionally biased region" description="Polar residues" evidence="1">
    <location>
        <begin position="233"/>
        <end position="249"/>
    </location>
</feature>
<feature type="region of interest" description="Disordered" evidence="1">
    <location>
        <begin position="229"/>
        <end position="269"/>
    </location>
</feature>
<dbReference type="EMBL" id="JAAWWB010000016">
    <property type="protein sequence ID" value="KAG6764595.1"/>
    <property type="molecule type" value="Genomic_DNA"/>
</dbReference>
<comment type="caution">
    <text evidence="2">The sequence shown here is derived from an EMBL/GenBank/DDBJ whole genome shotgun (WGS) entry which is preliminary data.</text>
</comment>
<feature type="compositionally biased region" description="Basic and acidic residues" evidence="1">
    <location>
        <begin position="251"/>
        <end position="269"/>
    </location>
</feature>
<dbReference type="AlphaFoldDB" id="A0A8X7Z9F2"/>
<accession>A0A8X7Z9F2</accession>
<dbReference type="PANTHER" id="PTHR38932:SF1">
    <property type="entry name" value="DUF4005 DOMAIN-CONTAINING PROTEIN"/>
    <property type="match status" value="1"/>
</dbReference>
<keyword evidence="3" id="KW-1185">Reference proteome</keyword>
<feature type="compositionally biased region" description="Basic and acidic residues" evidence="1">
    <location>
        <begin position="1"/>
        <end position="12"/>
    </location>
</feature>
<evidence type="ECO:0000256" key="1">
    <source>
        <dbReference type="SAM" id="MobiDB-lite"/>
    </source>
</evidence>